<evidence type="ECO:0000256" key="1">
    <source>
        <dbReference type="ARBA" id="ARBA00009402"/>
    </source>
</evidence>
<dbReference type="NCBIfam" id="NF033527">
    <property type="entry name" value="transpos_Tn3"/>
    <property type="match status" value="1"/>
</dbReference>
<dbReference type="InterPro" id="IPR047653">
    <property type="entry name" value="Tn3-like_transpos"/>
</dbReference>
<evidence type="ECO:0000313" key="7">
    <source>
        <dbReference type="EMBL" id="GAB94453.1"/>
    </source>
</evidence>
<keyword evidence="4" id="KW-0233">DNA recombination</keyword>
<dbReference type="RefSeq" id="WP_006590986.1">
    <property type="nucleotide sequence ID" value="NZ_BAHD01000005.1"/>
</dbReference>
<gene>
    <name evidence="7" type="ORF">KILIM_005_00700</name>
</gene>
<dbReference type="EMBL" id="BAHD01000005">
    <property type="protein sequence ID" value="GAB94453.1"/>
    <property type="molecule type" value="Genomic_DNA"/>
</dbReference>
<accession>K6VE19</accession>
<dbReference type="GO" id="GO:0006313">
    <property type="term" value="P:DNA transposition"/>
    <property type="evidence" value="ECO:0007669"/>
    <property type="project" value="InterPro"/>
</dbReference>
<dbReference type="eggNOG" id="COG4644">
    <property type="taxonomic scope" value="Bacteria"/>
</dbReference>
<proteinExistence type="inferred from homology"/>
<dbReference type="Pfam" id="PF13700">
    <property type="entry name" value="DUF4158"/>
    <property type="match status" value="1"/>
</dbReference>
<dbReference type="InterPro" id="IPR002513">
    <property type="entry name" value="Tn3_Tnp_DDE_dom"/>
</dbReference>
<evidence type="ECO:0000256" key="2">
    <source>
        <dbReference type="ARBA" id="ARBA00022578"/>
    </source>
</evidence>
<keyword evidence="8" id="KW-1185">Reference proteome</keyword>
<dbReference type="OrthoDB" id="3538665at2"/>
<comment type="caution">
    <text evidence="7">The sequence shown here is derived from an EMBL/GenBank/DDBJ whole genome shotgun (WGS) entry which is preliminary data.</text>
</comment>
<name>K6VE19_9MICO</name>
<evidence type="ECO:0000256" key="3">
    <source>
        <dbReference type="ARBA" id="ARBA00023125"/>
    </source>
</evidence>
<feature type="domain" description="DUF4158" evidence="6">
    <location>
        <begin position="5"/>
        <end position="173"/>
    </location>
</feature>
<keyword evidence="3" id="KW-0238">DNA-binding</keyword>
<evidence type="ECO:0000256" key="4">
    <source>
        <dbReference type="ARBA" id="ARBA00023172"/>
    </source>
</evidence>
<organism evidence="7 8">
    <name type="scientific">Kineosphaera limosa NBRC 100340</name>
    <dbReference type="NCBI Taxonomy" id="1184609"/>
    <lineage>
        <taxon>Bacteria</taxon>
        <taxon>Bacillati</taxon>
        <taxon>Actinomycetota</taxon>
        <taxon>Actinomycetes</taxon>
        <taxon>Micrococcales</taxon>
        <taxon>Dermatophilaceae</taxon>
        <taxon>Kineosphaera</taxon>
    </lineage>
</organism>
<dbReference type="GO" id="GO:0004803">
    <property type="term" value="F:transposase activity"/>
    <property type="evidence" value="ECO:0007669"/>
    <property type="project" value="InterPro"/>
</dbReference>
<dbReference type="Proteomes" id="UP000008366">
    <property type="component" value="Unassembled WGS sequence"/>
</dbReference>
<comment type="similarity">
    <text evidence="1">Belongs to the transposase 7 family.</text>
</comment>
<protein>
    <submittedName>
        <fullName evidence="7">Putative transposase</fullName>
    </submittedName>
</protein>
<evidence type="ECO:0000259" key="5">
    <source>
        <dbReference type="Pfam" id="PF01526"/>
    </source>
</evidence>
<dbReference type="GO" id="GO:0003677">
    <property type="term" value="F:DNA binding"/>
    <property type="evidence" value="ECO:0007669"/>
    <property type="project" value="UniProtKB-KW"/>
</dbReference>
<reference evidence="7 8" key="1">
    <citation type="submission" date="2012-08" db="EMBL/GenBank/DDBJ databases">
        <title>Whole genome shotgun sequence of Kineosphaera limosa NBRC 100340.</title>
        <authorList>
            <person name="Yoshida I."/>
            <person name="Isaki S."/>
            <person name="Hosoyama A."/>
            <person name="Tsuchikane K."/>
            <person name="Katsumata H."/>
            <person name="Ando Y."/>
            <person name="Ohji S."/>
            <person name="Hamada M."/>
            <person name="Tamura T."/>
            <person name="Yamazoe A."/>
            <person name="Yamazaki S."/>
            <person name="Fujita N."/>
        </authorList>
    </citation>
    <scope>NUCLEOTIDE SEQUENCE [LARGE SCALE GENOMIC DNA]</scope>
    <source>
        <strain evidence="7 8">NBRC 100340</strain>
    </source>
</reference>
<dbReference type="Pfam" id="PF01526">
    <property type="entry name" value="DDE_Tnp_Tn3"/>
    <property type="match status" value="1"/>
</dbReference>
<keyword evidence="2" id="KW-0815">Transposition</keyword>
<feature type="domain" description="Tn3 transposase DDE" evidence="5">
    <location>
        <begin position="615"/>
        <end position="1010"/>
    </location>
</feature>
<evidence type="ECO:0000259" key="6">
    <source>
        <dbReference type="Pfam" id="PF13700"/>
    </source>
</evidence>
<dbReference type="STRING" id="1184609.KILIM_005_00700"/>
<dbReference type="InterPro" id="IPR025296">
    <property type="entry name" value="DUF4158"/>
</dbReference>
<dbReference type="AlphaFoldDB" id="K6VE19"/>
<evidence type="ECO:0000313" key="8">
    <source>
        <dbReference type="Proteomes" id="UP000008366"/>
    </source>
</evidence>
<sequence length="1034" mass="112417">MPVEFLSDEQVAAFGRFNGVPSGPELERFFFLDDADLDLIAKRRNSHNQLGFALQLGTVRYLGTFLPDPLEVPWTVVDYLGAQLGIEDPSVVKRYTERLPTQHEHRREIRDLYGFRDFSDPSVAAGLREFVAGRAWTHTEGQLALFNQSVAWLRRHRVLLPGASVLARLVASVREDATDRMHRTLAAAAAGADPAMPGRLLGLLRVADGQRFSELERLRRSPTRTSGRAMTAALDRVSDVLSVGARAAVTPTVPPSRLVTLARYGLTAKAPAIRLLAEPRRTATLLATAQALETAAVDDALDLFDVLMASRLISAARRSSASERLAWMPRLERASVTLARTARALLDALDEADAGGQLDVAAAWAVVERVAPREQVTAAAALVDELVPDDYSGEAAMREALAAKYGVVRPFLESLAEALPLQATPAGQDLLREVRRLPDLARRRTSVRPLTHADVAEAVVMPAWRRAVFTNPDLPAGAVDRDAYVLCVLEQLHRALRRRDVFAAPSLRWADPRARLLDGTAWQAVSGEVLTGLGLTDPVDEHLADLAAALDIAWQTLAQRLEAAGPDASVRIVPAGAEGRVRLSVERLEAIGEPSSLSELRATVAAMLPQVDLPELLLEVQAWTGFLDEYVHVGELGTRMEDLPVSVAALLVAEACNVGLTPVTKPAVPALTRDRLSHVDQNYLRAETHSAANARLIEAQAGVGVAQLWGGGLISSVDGLRFVVPVQTINAAPSPRYFGLRRGVTWLNAVNDQVAGIGAVVVPGTMRDSLHILDALLNLDAGPKPDMVATDTASYSDIVFGLFRMLGYRFSPRIADLSDQRFWRAHLPGAPAGDYGLVNGLARNKVNLDKIRAHWPDMLRVAGSLITHRVRAYDLLRMLGRDGHPSALGQAFAEYGRIAKTLHLLALIDPVDEGYRRSVHRQLTVQESRHRLARKIFHGQRGELRQSYREGQEDQLGALGLVVNAVVLWNTRYIDAAVASLRAAGHELSDEDVARLSPLGHVHINMLGRYSFAAGVGAGLRPLRDPAAGDEDSA</sequence>